<dbReference type="AlphaFoldDB" id="A0A6P9F882"/>
<evidence type="ECO:0000256" key="7">
    <source>
        <dbReference type="ARBA" id="ARBA00023242"/>
    </source>
</evidence>
<dbReference type="Proteomes" id="UP000515165">
    <property type="component" value="Chromosome X"/>
</dbReference>
<dbReference type="Pfam" id="PF15791">
    <property type="entry name" value="DMRT-like"/>
    <property type="match status" value="1"/>
</dbReference>
<keyword evidence="2 8" id="KW-0479">Metal-binding</keyword>
<organism evidence="11 12">
    <name type="scientific">Zalophus californianus</name>
    <name type="common">California sealion</name>
    <dbReference type="NCBI Taxonomy" id="9704"/>
    <lineage>
        <taxon>Eukaryota</taxon>
        <taxon>Metazoa</taxon>
        <taxon>Chordata</taxon>
        <taxon>Craniata</taxon>
        <taxon>Vertebrata</taxon>
        <taxon>Euteleostomi</taxon>
        <taxon>Mammalia</taxon>
        <taxon>Eutheria</taxon>
        <taxon>Laurasiatheria</taxon>
        <taxon>Carnivora</taxon>
        <taxon>Caniformia</taxon>
        <taxon>Pinnipedia</taxon>
        <taxon>Otariidae</taxon>
        <taxon>Zalophus</taxon>
    </lineage>
</organism>
<comment type="similarity">
    <text evidence="1">Belongs to the DMRT family.</text>
</comment>
<dbReference type="RefSeq" id="XP_035581636.1">
    <property type="nucleotide sequence ID" value="XM_035725743.1"/>
</dbReference>
<evidence type="ECO:0000256" key="3">
    <source>
        <dbReference type="ARBA" id="ARBA00022833"/>
    </source>
</evidence>
<keyword evidence="6" id="KW-0804">Transcription</keyword>
<dbReference type="InterPro" id="IPR031577">
    <property type="entry name" value="DMRT-C1/C2_C"/>
</dbReference>
<evidence type="ECO:0000256" key="5">
    <source>
        <dbReference type="ARBA" id="ARBA00023125"/>
    </source>
</evidence>
<evidence type="ECO:0000256" key="8">
    <source>
        <dbReference type="PROSITE-ProRule" id="PRU00070"/>
    </source>
</evidence>
<dbReference type="OrthoDB" id="9663956at2759"/>
<dbReference type="Gene3D" id="4.10.1040.10">
    <property type="entry name" value="DM DNA-binding domain"/>
    <property type="match status" value="1"/>
</dbReference>
<evidence type="ECO:0000256" key="6">
    <source>
        <dbReference type="ARBA" id="ARBA00023163"/>
    </source>
</evidence>
<dbReference type="SUPFAM" id="SSF82927">
    <property type="entry name" value="Cysteine-rich DNA binding domain, (DM domain)"/>
    <property type="match status" value="1"/>
</dbReference>
<gene>
    <name evidence="12" type="primary">LOC118356566</name>
</gene>
<evidence type="ECO:0000313" key="11">
    <source>
        <dbReference type="Proteomes" id="UP000515165"/>
    </source>
</evidence>
<accession>A0A6P9F882</accession>
<dbReference type="GO" id="GO:0043565">
    <property type="term" value="F:sequence-specific DNA binding"/>
    <property type="evidence" value="ECO:0007669"/>
    <property type="project" value="InterPro"/>
</dbReference>
<proteinExistence type="inferred from homology"/>
<dbReference type="GO" id="GO:0006355">
    <property type="term" value="P:regulation of DNA-templated transcription"/>
    <property type="evidence" value="ECO:0007669"/>
    <property type="project" value="InterPro"/>
</dbReference>
<feature type="compositionally biased region" description="Low complexity" evidence="9">
    <location>
        <begin position="239"/>
        <end position="256"/>
    </location>
</feature>
<dbReference type="GeneID" id="118356566"/>
<keyword evidence="7 8" id="KW-0539">Nucleus</keyword>
<dbReference type="PANTHER" id="PTHR12322:SF17">
    <property type="entry name" value="DM DOMAIN-CONTAINING PROTEIN"/>
    <property type="match status" value="1"/>
</dbReference>
<keyword evidence="3 8" id="KW-0862">Zinc</keyword>
<evidence type="ECO:0000256" key="2">
    <source>
        <dbReference type="ARBA" id="ARBA00022723"/>
    </source>
</evidence>
<keyword evidence="4" id="KW-0805">Transcription regulation</keyword>
<keyword evidence="11" id="KW-1185">Reference proteome</keyword>
<evidence type="ECO:0000259" key="10">
    <source>
        <dbReference type="PROSITE" id="PS50809"/>
    </source>
</evidence>
<protein>
    <submittedName>
        <fullName evidence="12">Doublesex- and mab-3-related transcription factor C2-like isoform X2</fullName>
    </submittedName>
</protein>
<comment type="subcellular location">
    <subcellularLocation>
        <location evidence="8">Nucleus</location>
    </subcellularLocation>
</comment>
<dbReference type="InterPro" id="IPR026607">
    <property type="entry name" value="DMRT"/>
</dbReference>
<evidence type="ECO:0000313" key="12">
    <source>
        <dbReference type="RefSeq" id="XP_035581636.1"/>
    </source>
</evidence>
<dbReference type="InterPro" id="IPR001275">
    <property type="entry name" value="DM_DNA-bd"/>
</dbReference>
<evidence type="ECO:0000256" key="4">
    <source>
        <dbReference type="ARBA" id="ARBA00023015"/>
    </source>
</evidence>
<dbReference type="Pfam" id="PF00751">
    <property type="entry name" value="DM"/>
    <property type="match status" value="1"/>
</dbReference>
<evidence type="ECO:0000256" key="1">
    <source>
        <dbReference type="ARBA" id="ARBA00006834"/>
    </source>
</evidence>
<name>A0A6P9F882_ZALCA</name>
<evidence type="ECO:0000256" key="9">
    <source>
        <dbReference type="SAM" id="MobiDB-lite"/>
    </source>
</evidence>
<feature type="DNA-binding region" description="DM" evidence="8">
    <location>
        <begin position="70"/>
        <end position="117"/>
    </location>
</feature>
<reference evidence="12" key="1">
    <citation type="submission" date="2025-08" db="UniProtKB">
        <authorList>
            <consortium name="RefSeq"/>
        </authorList>
    </citation>
    <scope>IDENTIFICATION</scope>
    <source>
        <tissue evidence="12">Blood</tissue>
    </source>
</reference>
<feature type="compositionally biased region" description="Polar residues" evidence="9">
    <location>
        <begin position="1"/>
        <end position="17"/>
    </location>
</feature>
<dbReference type="GO" id="GO:0046872">
    <property type="term" value="F:metal ion binding"/>
    <property type="evidence" value="ECO:0007669"/>
    <property type="project" value="UniProtKB-KW"/>
</dbReference>
<feature type="region of interest" description="Disordered" evidence="9">
    <location>
        <begin position="189"/>
        <end position="215"/>
    </location>
</feature>
<dbReference type="PANTHER" id="PTHR12322">
    <property type="entry name" value="DOUBLESEX AND MAB-3 RELATED TRANSCRIPTION FACTOR DMRT"/>
    <property type="match status" value="1"/>
</dbReference>
<feature type="region of interest" description="Disordered" evidence="9">
    <location>
        <begin position="239"/>
        <end position="272"/>
    </location>
</feature>
<dbReference type="GO" id="GO:0005634">
    <property type="term" value="C:nucleus"/>
    <property type="evidence" value="ECO:0007669"/>
    <property type="project" value="UniProtKB-SubCell"/>
</dbReference>
<dbReference type="PROSITE" id="PS50809">
    <property type="entry name" value="DM_2"/>
    <property type="match status" value="1"/>
</dbReference>
<dbReference type="InterPro" id="IPR036407">
    <property type="entry name" value="DM_DNA-bd_sf"/>
</dbReference>
<keyword evidence="5 8" id="KW-0238">DNA-binding</keyword>
<feature type="region of interest" description="Disordered" evidence="9">
    <location>
        <begin position="1"/>
        <end position="42"/>
    </location>
</feature>
<feature type="domain" description="DM" evidence="10">
    <location>
        <begin position="70"/>
        <end position="117"/>
    </location>
</feature>
<sequence length="286" mass="31003">MIANRKSSFFNHPSNDQIRQEPGTKSKAKRTMDPNEMPAVPCCPSDSPTGLETGAPWRIELGPKRAVSRCARCYNHGFTDQIKDQEHLCLFQACDCPKCAFFSEHHSVLPAESALKKEQGAQLKRHLAQGLTRSEASPRKAHSHVKKLTIQAGALSKRPRSSADWSCPKFFVSVLDSSSLEDATNNFSFQEAPQDSCPAQHAPEASDQDSVSASEWQRKLEAAEALLILRDSPQASSSSVSLLQPSAAAAPAGDRGPQPPSPSLRPRPTSSISLPIGHLECISLLS</sequence>